<dbReference type="PANTHER" id="PTHR43395">
    <property type="entry name" value="SENSOR HISTIDINE KINASE CHEA"/>
    <property type="match status" value="1"/>
</dbReference>
<feature type="domain" description="Histidine kinase" evidence="13">
    <location>
        <begin position="390"/>
        <end position="591"/>
    </location>
</feature>
<dbReference type="InterPro" id="IPR036641">
    <property type="entry name" value="HPT_dom_sf"/>
</dbReference>
<evidence type="ECO:0000256" key="3">
    <source>
        <dbReference type="ARBA" id="ARBA00021495"/>
    </source>
</evidence>
<dbReference type="SUPFAM" id="SSF47384">
    <property type="entry name" value="Homodimeric domain of signal transducing histidine kinase"/>
    <property type="match status" value="1"/>
</dbReference>
<dbReference type="PRINTS" id="PR00344">
    <property type="entry name" value="BCTRLSENSOR"/>
</dbReference>
<evidence type="ECO:0000256" key="10">
    <source>
        <dbReference type="ARBA" id="ARBA00023012"/>
    </source>
</evidence>
<feature type="domain" description="HPt" evidence="15">
    <location>
        <begin position="3"/>
        <end position="107"/>
    </location>
</feature>
<dbReference type="Gene3D" id="1.20.120.160">
    <property type="entry name" value="HPT domain"/>
    <property type="match status" value="1"/>
</dbReference>
<keyword evidence="7" id="KW-0547">Nucleotide-binding</keyword>
<dbReference type="InterPro" id="IPR004358">
    <property type="entry name" value="Sig_transdc_His_kin-like_C"/>
</dbReference>
<dbReference type="InterPro" id="IPR005467">
    <property type="entry name" value="His_kinase_dom"/>
</dbReference>
<keyword evidence="6" id="KW-0808">Transferase</keyword>
<dbReference type="SMART" id="SM00260">
    <property type="entry name" value="CheW"/>
    <property type="match status" value="1"/>
</dbReference>
<comment type="catalytic activity">
    <reaction evidence="1">
        <text>ATP + protein L-histidine = ADP + protein N-phospho-L-histidine.</text>
        <dbReference type="EC" id="2.7.13.3"/>
    </reaction>
</comment>
<dbReference type="InterPro" id="IPR037006">
    <property type="entry name" value="CheA-like_homodim_sf"/>
</dbReference>
<evidence type="ECO:0000313" key="17">
    <source>
        <dbReference type="Proteomes" id="UP001524586"/>
    </source>
</evidence>
<dbReference type="SUPFAM" id="SSF47226">
    <property type="entry name" value="Histidine-containing phosphotransfer domain, HPT domain"/>
    <property type="match status" value="1"/>
</dbReference>
<dbReference type="Gene3D" id="1.10.287.560">
    <property type="entry name" value="Histidine kinase CheA-like, homodimeric domain"/>
    <property type="match status" value="1"/>
</dbReference>
<dbReference type="Proteomes" id="UP001524586">
    <property type="component" value="Unassembled WGS sequence"/>
</dbReference>
<dbReference type="Gene3D" id="2.30.30.40">
    <property type="entry name" value="SH3 Domains"/>
    <property type="match status" value="1"/>
</dbReference>
<dbReference type="InterPro" id="IPR036097">
    <property type="entry name" value="HisK_dim/P_sf"/>
</dbReference>
<gene>
    <name evidence="16" type="ORF">NP596_00485</name>
</gene>
<dbReference type="EMBL" id="JANIBK010000001">
    <property type="protein sequence ID" value="MCQ8126916.1"/>
    <property type="molecule type" value="Genomic_DNA"/>
</dbReference>
<comment type="caution">
    <text evidence="16">The sequence shown here is derived from an EMBL/GenBank/DDBJ whole genome shotgun (WGS) entry which is preliminary data.</text>
</comment>
<dbReference type="Gene3D" id="3.30.565.10">
    <property type="entry name" value="Histidine kinase-like ATPase, C-terminal domain"/>
    <property type="match status" value="1"/>
</dbReference>
<dbReference type="SMART" id="SM00387">
    <property type="entry name" value="HATPase_c"/>
    <property type="match status" value="1"/>
</dbReference>
<dbReference type="PANTHER" id="PTHR43395:SF10">
    <property type="entry name" value="CHEMOTAXIS PROTEIN CHEA"/>
    <property type="match status" value="1"/>
</dbReference>
<feature type="modified residue" description="Phosphohistidine" evidence="12">
    <location>
        <position position="50"/>
    </location>
</feature>
<keyword evidence="8" id="KW-0418">Kinase</keyword>
<dbReference type="InterPro" id="IPR036061">
    <property type="entry name" value="CheW-like_dom_sf"/>
</dbReference>
<keyword evidence="5 12" id="KW-0597">Phosphoprotein</keyword>
<dbReference type="InterPro" id="IPR008207">
    <property type="entry name" value="Sig_transdc_His_kin_Hpt_dom"/>
</dbReference>
<dbReference type="PROSITE" id="PS50109">
    <property type="entry name" value="HIS_KIN"/>
    <property type="match status" value="1"/>
</dbReference>
<dbReference type="Pfam" id="PF02518">
    <property type="entry name" value="HATPase_c"/>
    <property type="match status" value="1"/>
</dbReference>
<evidence type="ECO:0000256" key="12">
    <source>
        <dbReference type="PROSITE-ProRule" id="PRU00110"/>
    </source>
</evidence>
<reference evidence="16 17" key="1">
    <citation type="submission" date="2022-07" db="EMBL/GenBank/DDBJ databases">
        <title>Methylomonas rivi sp. nov., Methylomonas rosea sp. nov., Methylomonas aureus sp. nov. and Methylomonas subterranea sp. nov., four novel methanotrophs isolated from a freshwater creek and the deep terrestrial subsurface.</title>
        <authorList>
            <person name="Abin C."/>
            <person name="Sankaranarayanan K."/>
            <person name="Garner C."/>
            <person name="Sindelar R."/>
            <person name="Kotary K."/>
            <person name="Garner R."/>
            <person name="Barclay S."/>
            <person name="Lawson P."/>
            <person name="Krumholz L."/>
        </authorList>
    </citation>
    <scope>NUCLEOTIDE SEQUENCE [LARGE SCALE GENOMIC DNA]</scope>
    <source>
        <strain evidence="16 17">WSC-6</strain>
    </source>
</reference>
<dbReference type="InterPro" id="IPR002545">
    <property type="entry name" value="CheW-lke_dom"/>
</dbReference>
<evidence type="ECO:0000256" key="8">
    <source>
        <dbReference type="ARBA" id="ARBA00022777"/>
    </source>
</evidence>
<dbReference type="CDD" id="cd00088">
    <property type="entry name" value="HPT"/>
    <property type="match status" value="1"/>
</dbReference>
<dbReference type="InterPro" id="IPR051315">
    <property type="entry name" value="Bact_Chemotaxis_CheA"/>
</dbReference>
<feature type="domain" description="CheW-like" evidence="14">
    <location>
        <begin position="593"/>
        <end position="721"/>
    </location>
</feature>
<name>A0ABT1TZC6_9GAMM</name>
<keyword evidence="4" id="KW-0145">Chemotaxis</keyword>
<dbReference type="EC" id="2.7.13.3" evidence="2"/>
<keyword evidence="10" id="KW-0902">Two-component regulatory system</keyword>
<dbReference type="InterPro" id="IPR004105">
    <property type="entry name" value="CheA-like_dim"/>
</dbReference>
<dbReference type="InterPro" id="IPR003594">
    <property type="entry name" value="HATPase_dom"/>
</dbReference>
<dbReference type="Pfam" id="PF01584">
    <property type="entry name" value="CheW"/>
    <property type="match status" value="1"/>
</dbReference>
<dbReference type="Pfam" id="PF02895">
    <property type="entry name" value="H-kinase_dim"/>
    <property type="match status" value="1"/>
</dbReference>
<proteinExistence type="predicted"/>
<evidence type="ECO:0000256" key="1">
    <source>
        <dbReference type="ARBA" id="ARBA00000085"/>
    </source>
</evidence>
<evidence type="ECO:0000259" key="14">
    <source>
        <dbReference type="PROSITE" id="PS50851"/>
    </source>
</evidence>
<dbReference type="PROSITE" id="PS50894">
    <property type="entry name" value="HPT"/>
    <property type="match status" value="1"/>
</dbReference>
<dbReference type="CDD" id="cd00731">
    <property type="entry name" value="CheA_reg"/>
    <property type="match status" value="1"/>
</dbReference>
<dbReference type="SUPFAM" id="SSF50341">
    <property type="entry name" value="CheW-like"/>
    <property type="match status" value="1"/>
</dbReference>
<dbReference type="SUPFAM" id="SSF55874">
    <property type="entry name" value="ATPase domain of HSP90 chaperone/DNA topoisomerase II/histidine kinase"/>
    <property type="match status" value="1"/>
</dbReference>
<sequence length="736" mass="80418">MSFDEEMREALQTFIIESLELLQDMEECLLSLEDGDDPTERVNAIFRAAHTIKGSSGLFGLDHIVSFTHVVESVLDALRDGKLGISPELVAALLPCCDHIALLIRNVVDGQLDADPAISAAGRELIDELQQFLQPGSVAEKAVTVSEKQDILEASGGGTMDSGNWHLSLRFGPDSLRDGMDPLSFIRYLSTLGSIAQLTTIAENMPIADQMDPETCYLGFEINFKSGAGKEEIEGVFEFVRETSTIRILPMDSEIDEFISLIKELPEDESFLGQLLVKSGALTKRELEDALNLQGEGDTEDGGQAAKSKQPIGEILVEQQVVQQPIVSAALDKQKQIKDNKARENQSIRVDAERLDILIDLIGELVISSAGVNLRALETRETGLLETTGEMMRLVEEVRDSALQLRMVPIGTTFSRFQRVVRDVSKELGKDIELIISGGDTEVDKSVVEKIGDPLMHLVRNSMDHGIETADLRRQRSKPARGSLRLNAYHASGSIVIEVSDDGGGLNRDRILEKAVERGLVQHNAVMSDQDVYALIFEPGFSTAQQVSNLSGRGVGMDVVKRNVTALRGRIEVESQIGMGTTMRIHLPLTLAIIDGFMVGVGKSTFVIPLDQILECVALPEDTGDREYVDLRGEVLPLIRLRPLFEIDCEPPRRENIVVVEYAGNKAGFIVDQLLGEFQTVIKPLSKLFAHIKGVAGSTILGSGKVALILDVPSLLEYVGSKNALVPPSLSQHSAQ</sequence>
<protein>
    <recommendedName>
        <fullName evidence="3">Chemotaxis protein CheA</fullName>
        <ecNumber evidence="2">2.7.13.3</ecNumber>
    </recommendedName>
</protein>
<evidence type="ECO:0000259" key="15">
    <source>
        <dbReference type="PROSITE" id="PS50894"/>
    </source>
</evidence>
<comment type="function">
    <text evidence="11">Involved in the transmission of sensory signals from the chemoreceptors to the flagellar motors. CheA is autophosphorylated; it can transfer its phosphate group to either CheB or CheY.</text>
</comment>
<organism evidence="16 17">
    <name type="scientific">Methylomonas rivi</name>
    <dbReference type="NCBI Taxonomy" id="2952226"/>
    <lineage>
        <taxon>Bacteria</taxon>
        <taxon>Pseudomonadati</taxon>
        <taxon>Pseudomonadota</taxon>
        <taxon>Gammaproteobacteria</taxon>
        <taxon>Methylococcales</taxon>
        <taxon>Methylococcaceae</taxon>
        <taxon>Methylomonas</taxon>
    </lineage>
</organism>
<dbReference type="InterPro" id="IPR036890">
    <property type="entry name" value="HATPase_C_sf"/>
</dbReference>
<accession>A0ABT1TZC6</accession>
<evidence type="ECO:0000256" key="5">
    <source>
        <dbReference type="ARBA" id="ARBA00022553"/>
    </source>
</evidence>
<evidence type="ECO:0000259" key="13">
    <source>
        <dbReference type="PROSITE" id="PS50109"/>
    </source>
</evidence>
<evidence type="ECO:0000256" key="2">
    <source>
        <dbReference type="ARBA" id="ARBA00012438"/>
    </source>
</evidence>
<evidence type="ECO:0000256" key="6">
    <source>
        <dbReference type="ARBA" id="ARBA00022679"/>
    </source>
</evidence>
<evidence type="ECO:0000256" key="4">
    <source>
        <dbReference type="ARBA" id="ARBA00022500"/>
    </source>
</evidence>
<dbReference type="SMART" id="SM01231">
    <property type="entry name" value="H-kinase_dim"/>
    <property type="match status" value="1"/>
</dbReference>
<dbReference type="PROSITE" id="PS50851">
    <property type="entry name" value="CHEW"/>
    <property type="match status" value="1"/>
</dbReference>
<dbReference type="SMART" id="SM00073">
    <property type="entry name" value="HPT"/>
    <property type="match status" value="1"/>
</dbReference>
<evidence type="ECO:0000256" key="11">
    <source>
        <dbReference type="ARBA" id="ARBA00035100"/>
    </source>
</evidence>
<evidence type="ECO:0000313" key="16">
    <source>
        <dbReference type="EMBL" id="MCQ8126916.1"/>
    </source>
</evidence>
<keyword evidence="17" id="KW-1185">Reference proteome</keyword>
<evidence type="ECO:0000256" key="9">
    <source>
        <dbReference type="ARBA" id="ARBA00022840"/>
    </source>
</evidence>
<dbReference type="RefSeq" id="WP_256613234.1">
    <property type="nucleotide sequence ID" value="NZ_JANIBK010000001.1"/>
</dbReference>
<keyword evidence="9" id="KW-0067">ATP-binding</keyword>
<dbReference type="Pfam" id="PF01627">
    <property type="entry name" value="Hpt"/>
    <property type="match status" value="1"/>
</dbReference>
<evidence type="ECO:0000256" key="7">
    <source>
        <dbReference type="ARBA" id="ARBA00022741"/>
    </source>
</evidence>
<dbReference type="CDD" id="cd16916">
    <property type="entry name" value="HATPase_CheA-like"/>
    <property type="match status" value="1"/>
</dbReference>